<feature type="DNA-binding region" description="H-T-H motif" evidence="3">
    <location>
        <begin position="28"/>
        <end position="47"/>
    </location>
</feature>
<accession>A0A941I9Y3</accession>
<dbReference type="InterPro" id="IPR009057">
    <property type="entry name" value="Homeodomain-like_sf"/>
</dbReference>
<dbReference type="InterPro" id="IPR050624">
    <property type="entry name" value="HTH-type_Tx_Regulator"/>
</dbReference>
<dbReference type="PANTHER" id="PTHR43479">
    <property type="entry name" value="ACREF/ENVCD OPERON REPRESSOR-RELATED"/>
    <property type="match status" value="1"/>
</dbReference>
<dbReference type="Proteomes" id="UP000675284">
    <property type="component" value="Unassembled WGS sequence"/>
</dbReference>
<evidence type="ECO:0000313" key="6">
    <source>
        <dbReference type="Proteomes" id="UP000675284"/>
    </source>
</evidence>
<dbReference type="InterPro" id="IPR036271">
    <property type="entry name" value="Tet_transcr_reg_TetR-rel_C_sf"/>
</dbReference>
<sequence>MRKGQKTRQMIVEQSRKLFAEKGYDMTKTMHIADQCGVSEATIYKYFNSKLDLLMETISHEKLEIPESSSLHHKRTEELLELYVRQLTRAVLTNFEQYAILFRETPLHEEISKKYVQYTYEQNEVSKELQVRINNGDLSGVCDFELLNVGIISSIIAMSTHHRIHKGKQTSLFDEQKIEQFVDFILHGALRS</sequence>
<dbReference type="PROSITE" id="PS50977">
    <property type="entry name" value="HTH_TETR_2"/>
    <property type="match status" value="1"/>
</dbReference>
<keyword evidence="1" id="KW-0678">Repressor</keyword>
<comment type="caution">
    <text evidence="5">The sequence shown here is derived from an EMBL/GenBank/DDBJ whole genome shotgun (WGS) entry which is preliminary data.</text>
</comment>
<dbReference type="EMBL" id="JAGSOT010000020">
    <property type="protein sequence ID" value="MBR7796053.1"/>
    <property type="molecule type" value="Genomic_DNA"/>
</dbReference>
<dbReference type="InterPro" id="IPR001647">
    <property type="entry name" value="HTH_TetR"/>
</dbReference>
<evidence type="ECO:0000256" key="3">
    <source>
        <dbReference type="PROSITE-ProRule" id="PRU00335"/>
    </source>
</evidence>
<keyword evidence="6" id="KW-1185">Reference proteome</keyword>
<dbReference type="SUPFAM" id="SSF48498">
    <property type="entry name" value="Tetracyclin repressor-like, C-terminal domain"/>
    <property type="match status" value="1"/>
</dbReference>
<dbReference type="SUPFAM" id="SSF46689">
    <property type="entry name" value="Homeodomain-like"/>
    <property type="match status" value="1"/>
</dbReference>
<evidence type="ECO:0000256" key="1">
    <source>
        <dbReference type="ARBA" id="ARBA00022491"/>
    </source>
</evidence>
<dbReference type="Pfam" id="PF00440">
    <property type="entry name" value="TetR_N"/>
    <property type="match status" value="1"/>
</dbReference>
<feature type="domain" description="HTH tetR-type" evidence="4">
    <location>
        <begin position="5"/>
        <end position="65"/>
    </location>
</feature>
<name>A0A941I9Y3_9BACI</name>
<dbReference type="GO" id="GO:0003677">
    <property type="term" value="F:DNA binding"/>
    <property type="evidence" value="ECO:0007669"/>
    <property type="project" value="UniProtKB-UniRule"/>
</dbReference>
<dbReference type="Gene3D" id="1.10.357.10">
    <property type="entry name" value="Tetracycline Repressor, domain 2"/>
    <property type="match status" value="1"/>
</dbReference>
<gene>
    <name evidence="5" type="ORF">KCX74_08360</name>
</gene>
<protein>
    <submittedName>
        <fullName evidence="5">TetR/AcrR family transcriptional regulator</fullName>
    </submittedName>
</protein>
<reference evidence="5" key="1">
    <citation type="submission" date="2021-04" db="EMBL/GenBank/DDBJ databases">
        <title>Isolation and polyphasic classification of algal microorganism.</title>
        <authorList>
            <person name="Wang S."/>
        </authorList>
    </citation>
    <scope>NUCLEOTIDE SEQUENCE</scope>
    <source>
        <strain evidence="5">720a</strain>
    </source>
</reference>
<evidence type="ECO:0000256" key="2">
    <source>
        <dbReference type="ARBA" id="ARBA00023125"/>
    </source>
</evidence>
<dbReference type="RefSeq" id="WP_026681997.1">
    <property type="nucleotide sequence ID" value="NZ_BAAACY010000104.1"/>
</dbReference>
<keyword evidence="2 3" id="KW-0238">DNA-binding</keyword>
<organism evidence="5 6">
    <name type="scientific">Virgibacillus salarius</name>
    <dbReference type="NCBI Taxonomy" id="447199"/>
    <lineage>
        <taxon>Bacteria</taxon>
        <taxon>Bacillati</taxon>
        <taxon>Bacillota</taxon>
        <taxon>Bacilli</taxon>
        <taxon>Bacillales</taxon>
        <taxon>Bacillaceae</taxon>
        <taxon>Virgibacillus</taxon>
    </lineage>
</organism>
<dbReference type="AlphaFoldDB" id="A0A941I9Y3"/>
<evidence type="ECO:0000259" key="4">
    <source>
        <dbReference type="PROSITE" id="PS50977"/>
    </source>
</evidence>
<dbReference type="PRINTS" id="PR00455">
    <property type="entry name" value="HTHTETR"/>
</dbReference>
<proteinExistence type="predicted"/>
<evidence type="ECO:0000313" key="5">
    <source>
        <dbReference type="EMBL" id="MBR7796053.1"/>
    </source>
</evidence>
<dbReference type="PANTHER" id="PTHR43479:SF11">
    <property type="entry name" value="ACREF_ENVCD OPERON REPRESSOR-RELATED"/>
    <property type="match status" value="1"/>
</dbReference>